<comment type="caution">
    <text evidence="3">The sequence shown here is derived from an EMBL/GenBank/DDBJ whole genome shotgun (WGS) entry which is preliminary data.</text>
</comment>
<proteinExistence type="predicted"/>
<organism evidence="3 4">
    <name type="scientific">Elysia chlorotica</name>
    <name type="common">Eastern emerald elysia</name>
    <name type="synonym">Sea slug</name>
    <dbReference type="NCBI Taxonomy" id="188477"/>
    <lineage>
        <taxon>Eukaryota</taxon>
        <taxon>Metazoa</taxon>
        <taxon>Spiralia</taxon>
        <taxon>Lophotrochozoa</taxon>
        <taxon>Mollusca</taxon>
        <taxon>Gastropoda</taxon>
        <taxon>Heterobranchia</taxon>
        <taxon>Euthyneura</taxon>
        <taxon>Panpulmonata</taxon>
        <taxon>Sacoglossa</taxon>
        <taxon>Placobranchoidea</taxon>
        <taxon>Plakobranchidae</taxon>
        <taxon>Elysia</taxon>
    </lineage>
</organism>
<dbReference type="AlphaFoldDB" id="A0A433TF86"/>
<dbReference type="EMBL" id="RQTK01000403">
    <property type="protein sequence ID" value="RUS80237.1"/>
    <property type="molecule type" value="Genomic_DNA"/>
</dbReference>
<dbReference type="Proteomes" id="UP000271974">
    <property type="component" value="Unassembled WGS sequence"/>
</dbReference>
<evidence type="ECO:0000256" key="2">
    <source>
        <dbReference type="SAM" id="SignalP"/>
    </source>
</evidence>
<feature type="signal peptide" evidence="2">
    <location>
        <begin position="1"/>
        <end position="22"/>
    </location>
</feature>
<name>A0A433TF86_ELYCH</name>
<keyword evidence="2" id="KW-0732">Signal</keyword>
<feature type="chain" id="PRO_5019032110" description="Spaetzle domain-containing protein" evidence="2">
    <location>
        <begin position="23"/>
        <end position="273"/>
    </location>
</feature>
<evidence type="ECO:0000313" key="3">
    <source>
        <dbReference type="EMBL" id="RUS80237.1"/>
    </source>
</evidence>
<keyword evidence="4" id="KW-1185">Reference proteome</keyword>
<dbReference type="OrthoDB" id="6152689at2759"/>
<reference evidence="3 4" key="1">
    <citation type="submission" date="2019-01" db="EMBL/GenBank/DDBJ databases">
        <title>A draft genome assembly of the solar-powered sea slug Elysia chlorotica.</title>
        <authorList>
            <person name="Cai H."/>
            <person name="Li Q."/>
            <person name="Fang X."/>
            <person name="Li J."/>
            <person name="Curtis N.E."/>
            <person name="Altenburger A."/>
            <person name="Shibata T."/>
            <person name="Feng M."/>
            <person name="Maeda T."/>
            <person name="Schwartz J.A."/>
            <person name="Shigenobu S."/>
            <person name="Lundholm N."/>
            <person name="Nishiyama T."/>
            <person name="Yang H."/>
            <person name="Hasebe M."/>
            <person name="Li S."/>
            <person name="Pierce S.K."/>
            <person name="Wang J."/>
        </authorList>
    </citation>
    <scope>NUCLEOTIDE SEQUENCE [LARGE SCALE GENOMIC DNA]</scope>
    <source>
        <strain evidence="3">EC2010</strain>
        <tissue evidence="3">Whole organism of an adult</tissue>
    </source>
</reference>
<accession>A0A433TF86</accession>
<protein>
    <recommendedName>
        <fullName evidence="5">Spaetzle domain-containing protein</fullName>
    </recommendedName>
</protein>
<gene>
    <name evidence="3" type="ORF">EGW08_012002</name>
</gene>
<feature type="region of interest" description="Disordered" evidence="1">
    <location>
        <begin position="86"/>
        <end position="113"/>
    </location>
</feature>
<sequence>MASQRHVTLTLLISLTSQLVRCGILQNQLTLCQKTVWSPGFLYSPSSLPFPWSNQDSDFATEKECQAAMCVPKCKDVSFPAFPPRSPVIIPQPAGEGKTTKATHLDKPGDRPNLPTIPMNSGIKQLTELQAVLGPNSKLIQDKDGQVIGVEAPENVKSPDTESRPSSQSGKFPGDDASICCSTVEVFYFNQTLVDYYGRTQVIAQINEVGVYQFIRHGVCGSTGACTGQCDQIYITVPLIVHPTQAGQQVSFSMFKIPGYCTCRVRSGSFRSL</sequence>
<dbReference type="InterPro" id="IPR029034">
    <property type="entry name" value="Cystine-knot_cytokine"/>
</dbReference>
<evidence type="ECO:0008006" key="5">
    <source>
        <dbReference type="Google" id="ProtNLM"/>
    </source>
</evidence>
<evidence type="ECO:0000313" key="4">
    <source>
        <dbReference type="Proteomes" id="UP000271974"/>
    </source>
</evidence>
<dbReference type="SUPFAM" id="SSF57501">
    <property type="entry name" value="Cystine-knot cytokines"/>
    <property type="match status" value="1"/>
</dbReference>
<evidence type="ECO:0000256" key="1">
    <source>
        <dbReference type="SAM" id="MobiDB-lite"/>
    </source>
</evidence>
<dbReference type="Gene3D" id="2.10.90.10">
    <property type="entry name" value="Cystine-knot cytokines"/>
    <property type="match status" value="1"/>
</dbReference>
<feature type="region of interest" description="Disordered" evidence="1">
    <location>
        <begin position="152"/>
        <end position="173"/>
    </location>
</feature>